<dbReference type="GeneID" id="107320609"/>
<evidence type="ECO:0000256" key="3">
    <source>
        <dbReference type="ARBA" id="ARBA00022553"/>
    </source>
</evidence>
<dbReference type="GO" id="GO:1990641">
    <property type="term" value="P:response to iron ion starvation"/>
    <property type="evidence" value="ECO:0007669"/>
    <property type="project" value="Ensembl"/>
</dbReference>
<comment type="subunit">
    <text evidence="16">Synthesized in an inactive form that binds to the N-terminal domain of CDC37. Has to be associated with a multiprotein complex containing Hsp90, CDC37 and PPP5C for maturation and activation by autophosphorylation. The phosphatase PPP5C modulates this activation. Homodimer; homodimerizes in presence of heme, forming a disulfide-linked inactive homodimer. Interacts with DELE1; binds both to full-length DELE1 and processed form of DELE1 (S-DELE1) in response to stress, leading to activate its protein kinase activity and trigger the integrated stress response (ISR).</text>
</comment>
<dbReference type="CDD" id="cd14049">
    <property type="entry name" value="STKc_EIF2AK1_HRI"/>
    <property type="match status" value="1"/>
</dbReference>
<dbReference type="GO" id="GO:0005829">
    <property type="term" value="C:cytosol"/>
    <property type="evidence" value="ECO:0007669"/>
    <property type="project" value="Ensembl"/>
</dbReference>
<dbReference type="InterPro" id="IPR008271">
    <property type="entry name" value="Ser/Thr_kinase_AS"/>
</dbReference>
<comment type="catalytic activity">
    <reaction evidence="17">
        <text>L-threonyl-[protein] + ATP = O-phospho-L-threonyl-[protein] + ADP + H(+)</text>
        <dbReference type="Rhea" id="RHEA:46608"/>
        <dbReference type="Rhea" id="RHEA-COMP:11060"/>
        <dbReference type="Rhea" id="RHEA-COMP:11605"/>
        <dbReference type="ChEBI" id="CHEBI:15378"/>
        <dbReference type="ChEBI" id="CHEBI:30013"/>
        <dbReference type="ChEBI" id="CHEBI:30616"/>
        <dbReference type="ChEBI" id="CHEBI:61977"/>
        <dbReference type="ChEBI" id="CHEBI:456216"/>
        <dbReference type="EC" id="2.7.11.1"/>
    </reaction>
    <physiologicalReaction direction="left-to-right" evidence="17">
        <dbReference type="Rhea" id="RHEA:46609"/>
    </physiologicalReaction>
</comment>
<evidence type="ECO:0000256" key="11">
    <source>
        <dbReference type="ARBA" id="ARBA00023193"/>
    </source>
</evidence>
<reference evidence="23" key="3">
    <citation type="submission" date="2025-09" db="UniProtKB">
        <authorList>
            <consortium name="Ensembl"/>
        </authorList>
    </citation>
    <scope>IDENTIFICATION</scope>
</reference>
<dbReference type="GO" id="GO:0140468">
    <property type="term" value="P:HRI-mediated signaling"/>
    <property type="evidence" value="ECO:0007669"/>
    <property type="project" value="Ensembl"/>
</dbReference>
<evidence type="ECO:0000256" key="5">
    <source>
        <dbReference type="ARBA" id="ARBA00022737"/>
    </source>
</evidence>
<dbReference type="GO" id="GO:0006413">
    <property type="term" value="P:translational initiation"/>
    <property type="evidence" value="ECO:0007669"/>
    <property type="project" value="Ensembl"/>
</dbReference>
<dbReference type="InterPro" id="IPR054521">
    <property type="entry name" value="HRI2_3H"/>
</dbReference>
<keyword evidence="9" id="KW-0832">Ubl conjugation</keyword>
<evidence type="ECO:0000256" key="13">
    <source>
        <dbReference type="ARBA" id="ARBA00040433"/>
    </source>
</evidence>
<feature type="region of interest" description="Disordered" evidence="21">
    <location>
        <begin position="1"/>
        <end position="35"/>
    </location>
</feature>
<dbReference type="GO" id="GO:0042803">
    <property type="term" value="F:protein homodimerization activity"/>
    <property type="evidence" value="ECO:0007669"/>
    <property type="project" value="Ensembl"/>
</dbReference>
<evidence type="ECO:0000313" key="23">
    <source>
        <dbReference type="Ensembl" id="ENSCJPP00005016423.1"/>
    </source>
</evidence>
<feature type="domain" description="Protein kinase" evidence="22">
    <location>
        <begin position="159"/>
        <end position="591"/>
    </location>
</feature>
<evidence type="ECO:0000256" key="8">
    <source>
        <dbReference type="ARBA" id="ARBA00022840"/>
    </source>
</evidence>
<keyword evidence="2" id="KW-0723">Serine/threonine-protein kinase</keyword>
<evidence type="ECO:0000313" key="24">
    <source>
        <dbReference type="Proteomes" id="UP000694412"/>
    </source>
</evidence>
<keyword evidence="20" id="KW-0175">Coiled coil</keyword>
<feature type="coiled-coil region" evidence="20">
    <location>
        <begin position="591"/>
        <end position="625"/>
    </location>
</feature>
<protein>
    <recommendedName>
        <fullName evidence="13">Eukaryotic translation initiation factor 2-alpha kinase 1</fullName>
        <ecNumber evidence="1">2.7.11.1</ecNumber>
    </recommendedName>
    <alternativeName>
        <fullName evidence="15">Heme-regulated eukaryotic initiation factor eIF-2-alpha kinase</fullName>
    </alternativeName>
    <alternativeName>
        <fullName evidence="14">Hemin-sensitive initiation factor 2-alpha kinase</fullName>
    </alternativeName>
</protein>
<keyword evidence="3" id="KW-0597">Phosphoprotein</keyword>
<keyword evidence="10" id="KW-1015">Disulfide bond</keyword>
<dbReference type="GO" id="GO:0046501">
    <property type="term" value="P:protoporphyrinogen IX metabolic process"/>
    <property type="evidence" value="ECO:0007669"/>
    <property type="project" value="Ensembl"/>
</dbReference>
<dbReference type="KEGG" id="cjo:107320609"/>
<dbReference type="RefSeq" id="XP_032303566.1">
    <property type="nucleotide sequence ID" value="XM_032447675.1"/>
</dbReference>
<dbReference type="GO" id="GO:0070585">
    <property type="term" value="P:protein localization to mitochondrion"/>
    <property type="evidence" value="ECO:0007669"/>
    <property type="project" value="Ensembl"/>
</dbReference>
<dbReference type="Pfam" id="PF00069">
    <property type="entry name" value="Pkinase"/>
    <property type="match status" value="2"/>
</dbReference>
<dbReference type="GO" id="GO:0017148">
    <property type="term" value="P:negative regulation of translation"/>
    <property type="evidence" value="ECO:0007669"/>
    <property type="project" value="UniProtKB-KW"/>
</dbReference>
<proteinExistence type="inferred from homology"/>
<dbReference type="GO" id="GO:0020037">
    <property type="term" value="F:heme binding"/>
    <property type="evidence" value="ECO:0007669"/>
    <property type="project" value="Ensembl"/>
</dbReference>
<dbReference type="PROSITE" id="PS00108">
    <property type="entry name" value="PROTEIN_KINASE_ST"/>
    <property type="match status" value="1"/>
</dbReference>
<evidence type="ECO:0000256" key="17">
    <source>
        <dbReference type="ARBA" id="ARBA00048659"/>
    </source>
</evidence>
<evidence type="ECO:0000256" key="15">
    <source>
        <dbReference type="ARBA" id="ARBA00042914"/>
    </source>
</evidence>
<dbReference type="GO" id="GO:0051649">
    <property type="term" value="P:establishment of localization in cell"/>
    <property type="evidence" value="ECO:0007669"/>
    <property type="project" value="Ensembl"/>
</dbReference>
<keyword evidence="4" id="KW-0808">Transferase</keyword>
<keyword evidence="24" id="KW-1185">Reference proteome</keyword>
<dbReference type="OrthoDB" id="1405469at2759"/>
<evidence type="ECO:0000256" key="16">
    <source>
        <dbReference type="ARBA" id="ARBA00046654"/>
    </source>
</evidence>
<evidence type="ECO:0000256" key="18">
    <source>
        <dbReference type="ARBA" id="ARBA00048977"/>
    </source>
</evidence>
<dbReference type="PROSITE" id="PS00107">
    <property type="entry name" value="PROTEIN_KINASE_ATP"/>
    <property type="match status" value="1"/>
</dbReference>
<dbReference type="AlphaFoldDB" id="A0A8C2TNE2"/>
<dbReference type="SUPFAM" id="SSF56112">
    <property type="entry name" value="Protein kinase-like (PK-like)"/>
    <property type="match status" value="1"/>
</dbReference>
<evidence type="ECO:0000256" key="14">
    <source>
        <dbReference type="ARBA" id="ARBA00042456"/>
    </source>
</evidence>
<evidence type="ECO:0000256" key="1">
    <source>
        <dbReference type="ARBA" id="ARBA00012513"/>
    </source>
</evidence>
<dbReference type="EC" id="2.7.11.1" evidence="1"/>
<dbReference type="FunFam" id="1.10.510.10:FF:000375">
    <property type="entry name" value="Putative eukaryotic translation initiation factor 2-alpha kinase 1"/>
    <property type="match status" value="1"/>
</dbReference>
<dbReference type="GO" id="GO:0008285">
    <property type="term" value="P:negative regulation of cell population proliferation"/>
    <property type="evidence" value="ECO:0007669"/>
    <property type="project" value="Ensembl"/>
</dbReference>
<comment type="similarity">
    <text evidence="12">Belongs to the protein kinase superfamily. Ser/Thr protein kinase family. GCN2 subfamily.</text>
</comment>
<keyword evidence="8 19" id="KW-0067">ATP-binding</keyword>
<evidence type="ECO:0000259" key="22">
    <source>
        <dbReference type="PROSITE" id="PS50011"/>
    </source>
</evidence>
<evidence type="ECO:0000256" key="7">
    <source>
        <dbReference type="ARBA" id="ARBA00022777"/>
    </source>
</evidence>
<evidence type="ECO:0000256" key="4">
    <source>
        <dbReference type="ARBA" id="ARBA00022679"/>
    </source>
</evidence>
<dbReference type="Ensembl" id="ENSCJPT00005023100.1">
    <property type="protein sequence ID" value="ENSCJPP00005016423.1"/>
    <property type="gene ID" value="ENSCJPG00005013502.1"/>
</dbReference>
<dbReference type="GO" id="GO:0060586">
    <property type="term" value="P:multicellular organismal-level iron ion homeostasis"/>
    <property type="evidence" value="ECO:0007669"/>
    <property type="project" value="Ensembl"/>
</dbReference>
<reference evidence="23" key="1">
    <citation type="submission" date="2015-11" db="EMBL/GenBank/DDBJ databases">
        <authorList>
            <consortium name="International Coturnix japonica Genome Analysis Consortium"/>
            <person name="Warren W."/>
            <person name="Burt D.W."/>
            <person name="Antin P.B."/>
            <person name="Lanford R."/>
            <person name="Gros J."/>
            <person name="Wilson R.K."/>
        </authorList>
    </citation>
    <scope>NUCLEOTIDE SEQUENCE [LARGE SCALE GENOMIC DNA]</scope>
</reference>
<dbReference type="GO" id="GO:0005524">
    <property type="term" value="F:ATP binding"/>
    <property type="evidence" value="ECO:0007669"/>
    <property type="project" value="UniProtKB-UniRule"/>
</dbReference>
<keyword evidence="5" id="KW-0677">Repeat</keyword>
<evidence type="ECO:0000256" key="19">
    <source>
        <dbReference type="PROSITE-ProRule" id="PRU10141"/>
    </source>
</evidence>
<evidence type="ECO:0000256" key="6">
    <source>
        <dbReference type="ARBA" id="ARBA00022741"/>
    </source>
</evidence>
<evidence type="ECO:0000256" key="2">
    <source>
        <dbReference type="ARBA" id="ARBA00022527"/>
    </source>
</evidence>
<dbReference type="InterPro" id="IPR000719">
    <property type="entry name" value="Prot_kinase_dom"/>
</dbReference>
<keyword evidence="7" id="KW-0418">Kinase</keyword>
<dbReference type="GO" id="GO:0005634">
    <property type="term" value="C:nucleus"/>
    <property type="evidence" value="ECO:0007669"/>
    <property type="project" value="TreeGrafter"/>
</dbReference>
<dbReference type="Gene3D" id="1.10.510.10">
    <property type="entry name" value="Transferase(Phosphotransferase) domain 1"/>
    <property type="match status" value="1"/>
</dbReference>
<dbReference type="FunFam" id="3.30.200.20:FF:000380">
    <property type="entry name" value="Eukaryotic translation initiation factor 2 alpha kinase 1"/>
    <property type="match status" value="1"/>
</dbReference>
<evidence type="ECO:0000256" key="21">
    <source>
        <dbReference type="SAM" id="MobiDB-lite"/>
    </source>
</evidence>
<dbReference type="Proteomes" id="UP000694412">
    <property type="component" value="Chromosome 14"/>
</dbReference>
<reference evidence="23" key="2">
    <citation type="submission" date="2025-08" db="UniProtKB">
        <authorList>
            <consortium name="Ensembl"/>
        </authorList>
    </citation>
    <scope>IDENTIFICATION</scope>
</reference>
<dbReference type="InterPro" id="IPR011009">
    <property type="entry name" value="Kinase-like_dom_sf"/>
</dbReference>
<dbReference type="GeneTree" id="ENSGT00940000157605"/>
<keyword evidence="6 19" id="KW-0547">Nucleotide-binding</keyword>
<dbReference type="Gene3D" id="3.30.200.20">
    <property type="entry name" value="Phosphorylase Kinase, domain 1"/>
    <property type="match status" value="1"/>
</dbReference>
<dbReference type="PANTHER" id="PTHR11042:SF160">
    <property type="entry name" value="EUKARYOTIC TRANSLATION INITIATION FACTOR 2-ALPHA KINASE 1"/>
    <property type="match status" value="1"/>
</dbReference>
<dbReference type="PROSITE" id="PS50011">
    <property type="entry name" value="PROTEIN_KINASE_DOM"/>
    <property type="match status" value="1"/>
</dbReference>
<dbReference type="GO" id="GO:0002526">
    <property type="term" value="P:acute inflammatory response"/>
    <property type="evidence" value="ECO:0007669"/>
    <property type="project" value="Ensembl"/>
</dbReference>
<dbReference type="PANTHER" id="PTHR11042">
    <property type="entry name" value="EUKARYOTIC TRANSLATION INITIATION FACTOR 2-ALPHA KINASE EIF2-ALPHA KINASE -RELATED"/>
    <property type="match status" value="1"/>
</dbReference>
<feature type="binding site" evidence="19">
    <location>
        <position position="194"/>
    </location>
    <ligand>
        <name>ATP</name>
        <dbReference type="ChEBI" id="CHEBI:30616"/>
    </ligand>
</feature>
<dbReference type="GO" id="GO:0030225">
    <property type="term" value="P:macrophage differentiation"/>
    <property type="evidence" value="ECO:0007669"/>
    <property type="project" value="Ensembl"/>
</dbReference>
<dbReference type="InterPro" id="IPR017441">
    <property type="entry name" value="Protein_kinase_ATP_BS"/>
</dbReference>
<dbReference type="GO" id="GO:1901526">
    <property type="term" value="P:positive regulation of mitophagy"/>
    <property type="evidence" value="ECO:0007669"/>
    <property type="project" value="Ensembl"/>
</dbReference>
<comment type="catalytic activity">
    <reaction evidence="18">
        <text>L-seryl-[protein] + ATP = O-phospho-L-seryl-[protein] + ADP + H(+)</text>
        <dbReference type="Rhea" id="RHEA:17989"/>
        <dbReference type="Rhea" id="RHEA-COMP:9863"/>
        <dbReference type="Rhea" id="RHEA-COMP:11604"/>
        <dbReference type="ChEBI" id="CHEBI:15378"/>
        <dbReference type="ChEBI" id="CHEBI:29999"/>
        <dbReference type="ChEBI" id="CHEBI:30616"/>
        <dbReference type="ChEBI" id="CHEBI:83421"/>
        <dbReference type="ChEBI" id="CHEBI:456216"/>
        <dbReference type="EC" id="2.7.11.1"/>
    </reaction>
    <physiologicalReaction direction="left-to-right" evidence="18">
        <dbReference type="Rhea" id="RHEA:17990"/>
    </physiologicalReaction>
</comment>
<dbReference type="GO" id="GO:0046986">
    <property type="term" value="P:negative regulation of hemoglobin biosynthetic process"/>
    <property type="evidence" value="ECO:0007669"/>
    <property type="project" value="Ensembl"/>
</dbReference>
<dbReference type="GO" id="GO:0004694">
    <property type="term" value="F:eukaryotic translation initiation factor 2alpha kinase activity"/>
    <property type="evidence" value="ECO:0007669"/>
    <property type="project" value="Ensembl"/>
</dbReference>
<sequence>MWRGREAPPRAAAHRPPPAIQFPEESPEPRFDESDVPAELRVANGSQKFVNFTSTIQNQLLLVSLLEHLCHMYTHNPVHSRCLLRILRQAFTKTGLLSPFAFCDEFSTVRLQHNRAITELMKAANRQVLNGDLDNGDSLAIREKEVLLEAQTSRYLNEFDEIARLGKGGYGQVYKVRNKLDGQFYAIKKISIKKATRRDCMKVLREVKVLAGLQHPNIVGYHTAWMEQVQTACPKDKTILKLQSLPLEQENGNDHCHIQSVESGSSIIFADLTSQEEKSGDNTYLRNPDSESVQNMDVGNDFTNSNSKEICMKPNICELPIELQEDSVSSVDCRSTDLKCDSSCGPPCSLELNDAGAGSKSCTEECSGSDVALCGEFEMEYRLMLHIQMQLCELSLWDWIAARNKRCNERTEDAAGPYHLVDVSWTMKIFEELLEGVCYIHSMGVMHRDIKPRNIFLHGSDHQVKIGDFGLACKDLLWDDADQWFHTERINGLTHTSGVGTCLYASPEQLQGSDYDFKSDMYSLGVILLELFQPFGTEMERAEVITNVRNGHVPQNFSKKWPVQAKYVKLLTSQVSAERPTAAQLRESELFHTTEHVISNLQQKVREQEEEIEKLKEKLRLLSTGQDDHMEQGSPV</sequence>
<keyword evidence="11" id="KW-0652">Protein synthesis inhibitor</keyword>
<evidence type="ECO:0000256" key="10">
    <source>
        <dbReference type="ARBA" id="ARBA00023157"/>
    </source>
</evidence>
<dbReference type="SMART" id="SM00220">
    <property type="entry name" value="S_TKc"/>
    <property type="match status" value="1"/>
</dbReference>
<gene>
    <name evidence="23" type="primary">EIF2AK1</name>
</gene>
<organism evidence="23 24">
    <name type="scientific">Coturnix japonica</name>
    <name type="common">Japanese quail</name>
    <name type="synonym">Coturnix coturnix japonica</name>
    <dbReference type="NCBI Taxonomy" id="93934"/>
    <lineage>
        <taxon>Eukaryota</taxon>
        <taxon>Metazoa</taxon>
        <taxon>Chordata</taxon>
        <taxon>Craniata</taxon>
        <taxon>Vertebrata</taxon>
        <taxon>Euteleostomi</taxon>
        <taxon>Archelosauria</taxon>
        <taxon>Archosauria</taxon>
        <taxon>Dinosauria</taxon>
        <taxon>Saurischia</taxon>
        <taxon>Theropoda</taxon>
        <taxon>Coelurosauria</taxon>
        <taxon>Aves</taxon>
        <taxon>Neognathae</taxon>
        <taxon>Galloanserae</taxon>
        <taxon>Galliformes</taxon>
        <taxon>Phasianidae</taxon>
        <taxon>Perdicinae</taxon>
        <taxon>Coturnix</taxon>
    </lineage>
</organism>
<dbReference type="GO" id="GO:0006909">
    <property type="term" value="P:phagocytosis"/>
    <property type="evidence" value="ECO:0007669"/>
    <property type="project" value="Ensembl"/>
</dbReference>
<dbReference type="CTD" id="27102"/>
<name>A0A8C2TNE2_COTJA</name>
<dbReference type="GO" id="GO:0000423">
    <property type="term" value="P:mitophagy"/>
    <property type="evidence" value="ECO:0007669"/>
    <property type="project" value="Ensembl"/>
</dbReference>
<evidence type="ECO:0000256" key="9">
    <source>
        <dbReference type="ARBA" id="ARBA00022843"/>
    </source>
</evidence>
<evidence type="ECO:0000256" key="20">
    <source>
        <dbReference type="SAM" id="Coils"/>
    </source>
</evidence>
<evidence type="ECO:0000256" key="12">
    <source>
        <dbReference type="ARBA" id="ARBA00037982"/>
    </source>
</evidence>
<dbReference type="Pfam" id="PF22949">
    <property type="entry name" value="HRI2_3H"/>
    <property type="match status" value="1"/>
</dbReference>
<dbReference type="InterPro" id="IPR050339">
    <property type="entry name" value="CC_SR_Kinase"/>
</dbReference>
<accession>A0A8C2TNE2</accession>